<evidence type="ECO:0000313" key="3">
    <source>
        <dbReference type="EMBL" id="CAF3824138.1"/>
    </source>
</evidence>
<feature type="region of interest" description="Disordered" evidence="1">
    <location>
        <begin position="513"/>
        <end position="532"/>
    </location>
</feature>
<dbReference type="Proteomes" id="UP000677228">
    <property type="component" value="Unassembled WGS sequence"/>
</dbReference>
<sequence length="552" mass="63782">MDFIEGYYTPKTVCPYCYTNLVNWLHKNKKASLRYITPVVWVEDPNGHNESTCYACKNYSGFLNKHALKNKKYTPTFTASLPVLRGRNVEPPESPSPDVLSSLPAGTEFSYSDMNDPDYMPDYEDDKPLLLTQNEMDYIVAKLGLSQRNSEFLTSFLKRRNLTKNDVNATAYRKHQSEFQKFYTVDPTNTLTYCNDIKSLVNKMGMEYVPDDWRLFIDGSVSSLKAVLLHITNKKPSIPLAFGINIKENYETLKDILNKIKYDDYKWKICCDLKVINILQGIIVSGGYPKYFCFLCNWDSRSKLDHYNCRDWEKRNPENERKLKLVNDPLIKNIDDILLPPLHIKLGIVKKFIEVAVQADDEVFDCLKSIFPKLSDSKIKAGVLNGPDIRTLMKSESFTRALKNDHLKAWHALGAVINHVLGKNRADRETVVEFVKHMLDTFHKINASMTLKLHFLHHHLDEFLKQLPSESDEQGERFHQVTMPMEKRYKGKKLDALIAEVCWWSHKVSQYEHEDTEDPEDTGGHTERNMPLNLLSTSDHEDCTISISGYID</sequence>
<gene>
    <name evidence="2" type="ORF">OVA965_LOCUS17279</name>
    <name evidence="3" type="ORF">TMI583_LOCUS17291</name>
</gene>
<dbReference type="EMBL" id="CAJOBA010008260">
    <property type="protein sequence ID" value="CAF3824138.1"/>
    <property type="molecule type" value="Genomic_DNA"/>
</dbReference>
<dbReference type="PANTHER" id="PTHR46114">
    <property type="entry name" value="APPLE DOMAIN-CONTAINING PROTEIN"/>
    <property type="match status" value="1"/>
</dbReference>
<evidence type="ECO:0000313" key="2">
    <source>
        <dbReference type="EMBL" id="CAF1058227.1"/>
    </source>
</evidence>
<comment type="caution">
    <text evidence="2">The sequence shown here is derived from an EMBL/GenBank/DDBJ whole genome shotgun (WGS) entry which is preliminary data.</text>
</comment>
<reference evidence="2" key="1">
    <citation type="submission" date="2021-02" db="EMBL/GenBank/DDBJ databases">
        <authorList>
            <person name="Nowell W R."/>
        </authorList>
    </citation>
    <scope>NUCLEOTIDE SEQUENCE</scope>
</reference>
<dbReference type="PANTHER" id="PTHR46114:SF1">
    <property type="entry name" value="ZAD DOMAIN-CONTAINING PROTEIN"/>
    <property type="match status" value="1"/>
</dbReference>
<dbReference type="AlphaFoldDB" id="A0A8S2E0W5"/>
<proteinExistence type="predicted"/>
<protein>
    <submittedName>
        <fullName evidence="2">Uncharacterized protein</fullName>
    </submittedName>
</protein>
<name>A0A8S2E0W5_9BILA</name>
<evidence type="ECO:0000313" key="4">
    <source>
        <dbReference type="Proteomes" id="UP000677228"/>
    </source>
</evidence>
<accession>A0A8S2E0W5</accession>
<dbReference type="Proteomes" id="UP000682733">
    <property type="component" value="Unassembled WGS sequence"/>
</dbReference>
<dbReference type="EMBL" id="CAJNOK010008244">
    <property type="protein sequence ID" value="CAF1058227.1"/>
    <property type="molecule type" value="Genomic_DNA"/>
</dbReference>
<organism evidence="2 4">
    <name type="scientific">Didymodactylos carnosus</name>
    <dbReference type="NCBI Taxonomy" id="1234261"/>
    <lineage>
        <taxon>Eukaryota</taxon>
        <taxon>Metazoa</taxon>
        <taxon>Spiralia</taxon>
        <taxon>Gnathifera</taxon>
        <taxon>Rotifera</taxon>
        <taxon>Eurotatoria</taxon>
        <taxon>Bdelloidea</taxon>
        <taxon>Philodinida</taxon>
        <taxon>Philodinidae</taxon>
        <taxon>Didymodactylos</taxon>
    </lineage>
</organism>
<evidence type="ECO:0000256" key="1">
    <source>
        <dbReference type="SAM" id="MobiDB-lite"/>
    </source>
</evidence>